<evidence type="ECO:0000313" key="4">
    <source>
        <dbReference type="Proteomes" id="UP000256970"/>
    </source>
</evidence>
<evidence type="ECO:0000313" key="3">
    <source>
        <dbReference type="EMBL" id="SZX68546.1"/>
    </source>
</evidence>
<dbReference type="Proteomes" id="UP000256970">
    <property type="component" value="Unassembled WGS sequence"/>
</dbReference>
<dbReference type="PANTHER" id="PTHR12874:SF9">
    <property type="entry name" value="F-BOX ONLY PROTEIN 48"/>
    <property type="match status" value="1"/>
</dbReference>
<dbReference type="InterPro" id="IPR036047">
    <property type="entry name" value="F-box-like_dom_sf"/>
</dbReference>
<feature type="region of interest" description="Disordered" evidence="1">
    <location>
        <begin position="275"/>
        <end position="305"/>
    </location>
</feature>
<accession>A0A383VVU6</accession>
<dbReference type="AlphaFoldDB" id="A0A383VVU6"/>
<gene>
    <name evidence="3" type="ORF">BQ4739_LOCUS8888</name>
</gene>
<dbReference type="GO" id="GO:0019005">
    <property type="term" value="C:SCF ubiquitin ligase complex"/>
    <property type="evidence" value="ECO:0007669"/>
    <property type="project" value="TreeGrafter"/>
</dbReference>
<dbReference type="Gene3D" id="1.20.1280.50">
    <property type="match status" value="1"/>
</dbReference>
<proteinExistence type="predicted"/>
<dbReference type="EMBL" id="FNXT01000866">
    <property type="protein sequence ID" value="SZX68546.1"/>
    <property type="molecule type" value="Genomic_DNA"/>
</dbReference>
<feature type="domain" description="F-box" evidence="2">
    <location>
        <begin position="40"/>
        <end position="72"/>
    </location>
</feature>
<name>A0A383VVU6_TETOB</name>
<dbReference type="PANTHER" id="PTHR12874">
    <property type="entry name" value="F-BOX ONLY PROTEIN 48-RELATED"/>
    <property type="match status" value="1"/>
</dbReference>
<organism evidence="3 4">
    <name type="scientific">Tetradesmus obliquus</name>
    <name type="common">Green alga</name>
    <name type="synonym">Acutodesmus obliquus</name>
    <dbReference type="NCBI Taxonomy" id="3088"/>
    <lineage>
        <taxon>Eukaryota</taxon>
        <taxon>Viridiplantae</taxon>
        <taxon>Chlorophyta</taxon>
        <taxon>core chlorophytes</taxon>
        <taxon>Chlorophyceae</taxon>
        <taxon>CS clade</taxon>
        <taxon>Sphaeropleales</taxon>
        <taxon>Scenedesmaceae</taxon>
        <taxon>Tetradesmus</taxon>
    </lineage>
</organism>
<dbReference type="GO" id="GO:0005737">
    <property type="term" value="C:cytoplasm"/>
    <property type="evidence" value="ECO:0007669"/>
    <property type="project" value="TreeGrafter"/>
</dbReference>
<dbReference type="Pfam" id="PF12937">
    <property type="entry name" value="F-box-like"/>
    <property type="match status" value="1"/>
</dbReference>
<dbReference type="InterPro" id="IPR001810">
    <property type="entry name" value="F-box_dom"/>
</dbReference>
<keyword evidence="4" id="KW-1185">Reference proteome</keyword>
<dbReference type="SUPFAM" id="SSF81383">
    <property type="entry name" value="F-box domain"/>
    <property type="match status" value="1"/>
</dbReference>
<evidence type="ECO:0000259" key="2">
    <source>
        <dbReference type="Pfam" id="PF12937"/>
    </source>
</evidence>
<reference evidence="3 4" key="1">
    <citation type="submission" date="2016-10" db="EMBL/GenBank/DDBJ databases">
        <authorList>
            <person name="Cai Z."/>
        </authorList>
    </citation>
    <scope>NUCLEOTIDE SEQUENCE [LARGE SCALE GENOMIC DNA]</scope>
</reference>
<sequence>MERTPAAAAAAAAAAPGNSNGEVHVVPAKPAIFQNATALQIVFAKLAPRDLCALVQTCKTMRQLADTPWVWKAQAERKWGALAAPHLGGYPSHKALLLDDCRRSAVLSLPFPAQSACSYTRQRPDYFFRCKLLQLEWLRCDNSLRLWFDARGEADLRHPMSSSLAVITLSPAIQRHTTPAAAVAAGPGSAAAGAVCLNWEMTLAVCSPDDCQLIVSTHGHNKGVLVWHSGKCSSILSLLLQSQPQRIAPPEQHLHVQRSRRSEAWEDWAGWALDQEQQQQQQEVQHAAAAGAGTSNSSSSRSTEGRLMSMLHAAVGWGAGQQQQQQQQQQAALQQDSCSSSTVHGRRLAQAATAASAEPGVAQVGLVFCYANNLAQFTTNDWRHSGLQPDYRPTLLVASPGQAAAAAAAAATQPHPGVCSASRAACSSAAATSSATAHMATAAAAGGSAGAAAALAAGSQTPVVAAVALPLAELQLPVQLHHPQEAHWASAWLRLPGACVLQRGLLEQQLRAESDADEKARWADLPQAVQRRGAAWWK</sequence>
<evidence type="ECO:0000256" key="1">
    <source>
        <dbReference type="SAM" id="MobiDB-lite"/>
    </source>
</evidence>
<dbReference type="STRING" id="3088.A0A383VVU6"/>
<feature type="compositionally biased region" description="Low complexity" evidence="1">
    <location>
        <begin position="275"/>
        <end position="302"/>
    </location>
</feature>
<protein>
    <recommendedName>
        <fullName evidence="2">F-box domain-containing protein</fullName>
    </recommendedName>
</protein>
<dbReference type="GO" id="GO:0031146">
    <property type="term" value="P:SCF-dependent proteasomal ubiquitin-dependent protein catabolic process"/>
    <property type="evidence" value="ECO:0007669"/>
    <property type="project" value="TreeGrafter"/>
</dbReference>